<evidence type="ECO:0000313" key="3">
    <source>
        <dbReference type="Proteomes" id="UP000095300"/>
    </source>
</evidence>
<keyword evidence="3" id="KW-1185">Reference proteome</keyword>
<dbReference type="PROSITE" id="PS50105">
    <property type="entry name" value="SAM_DOMAIN"/>
    <property type="match status" value="1"/>
</dbReference>
<protein>
    <recommendedName>
        <fullName evidence="1">SAM domain-containing protein</fullName>
    </recommendedName>
</protein>
<dbReference type="AlphaFoldDB" id="A0A1I8PW76"/>
<dbReference type="PANTHER" id="PTHR46829:SF1">
    <property type="entry name" value="STERILE ALPHA MOTIF DOMAIN-CONTAINING PROTEIN 15"/>
    <property type="match status" value="1"/>
</dbReference>
<dbReference type="STRING" id="35570.A0A1I8PW76"/>
<organism evidence="2 3">
    <name type="scientific">Stomoxys calcitrans</name>
    <name type="common">Stable fly</name>
    <name type="synonym">Conops calcitrans</name>
    <dbReference type="NCBI Taxonomy" id="35570"/>
    <lineage>
        <taxon>Eukaryota</taxon>
        <taxon>Metazoa</taxon>
        <taxon>Ecdysozoa</taxon>
        <taxon>Arthropoda</taxon>
        <taxon>Hexapoda</taxon>
        <taxon>Insecta</taxon>
        <taxon>Pterygota</taxon>
        <taxon>Neoptera</taxon>
        <taxon>Endopterygota</taxon>
        <taxon>Diptera</taxon>
        <taxon>Brachycera</taxon>
        <taxon>Muscomorpha</taxon>
        <taxon>Muscoidea</taxon>
        <taxon>Muscidae</taxon>
        <taxon>Stomoxys</taxon>
    </lineage>
</organism>
<evidence type="ECO:0000259" key="1">
    <source>
        <dbReference type="PROSITE" id="PS50105"/>
    </source>
</evidence>
<reference evidence="2" key="1">
    <citation type="submission" date="2020-05" db="UniProtKB">
        <authorList>
            <consortium name="EnsemblMetazoa"/>
        </authorList>
    </citation>
    <scope>IDENTIFICATION</scope>
    <source>
        <strain evidence="2">USDA</strain>
    </source>
</reference>
<feature type="domain" description="SAM" evidence="1">
    <location>
        <begin position="79"/>
        <end position="142"/>
    </location>
</feature>
<dbReference type="EnsemblMetazoa" id="SCAU011695-RA">
    <property type="protein sequence ID" value="SCAU011695-PA"/>
    <property type="gene ID" value="SCAU011695"/>
</dbReference>
<gene>
    <name evidence="2" type="primary">106089227</name>
</gene>
<dbReference type="Proteomes" id="UP000095300">
    <property type="component" value="Unassembled WGS sequence"/>
</dbReference>
<sequence>MRYFYGASDEKFLPSKDGTKMEDPAPLSTYAFQLYDVTQDKPRFDKNDMPAAFKCTPDKLLNLCANIVDALPLPSVYEWNTEDICKWLREYGYRQYQNTFRENLINGRTLLLLDASALSAMNIKNFDHIKHLTNGIRSLFYFEMTKFARKISLHPEFHNELYKLLRIRTGPKYERARRSDLWRELQLIRKKEPNHSHWEVLEKWLGFDKDPEYTEIIGGMHRYSLYRCKAKTIHLPSGKRSKECLCSPPCECSWTDADLRSPWTFKCLPHLKRVSEFAETCNDCIPPCTCRWSSKKYMTGSVLSCLQTAFPQKYGLLLGKSGKVCQRLDRSKTPLSYRLSLL</sequence>
<proteinExistence type="predicted"/>
<dbReference type="SMART" id="SM00454">
    <property type="entry name" value="SAM"/>
    <property type="match status" value="1"/>
</dbReference>
<dbReference type="Gene3D" id="1.10.150.50">
    <property type="entry name" value="Transcription Factor, Ets-1"/>
    <property type="match status" value="1"/>
</dbReference>
<name>A0A1I8PW76_STOCA</name>
<dbReference type="SUPFAM" id="SSF47769">
    <property type="entry name" value="SAM/Pointed domain"/>
    <property type="match status" value="1"/>
</dbReference>
<dbReference type="InterPro" id="IPR001660">
    <property type="entry name" value="SAM"/>
</dbReference>
<dbReference type="Pfam" id="PF00536">
    <property type="entry name" value="SAM_1"/>
    <property type="match status" value="1"/>
</dbReference>
<dbReference type="VEuPathDB" id="VectorBase:SCAU011695"/>
<evidence type="ECO:0000313" key="2">
    <source>
        <dbReference type="EnsemblMetazoa" id="SCAU011695-PA"/>
    </source>
</evidence>
<dbReference type="InterPro" id="IPR013761">
    <property type="entry name" value="SAM/pointed_sf"/>
</dbReference>
<dbReference type="KEGG" id="scac:106089227"/>
<dbReference type="OrthoDB" id="6133291at2759"/>
<dbReference type="PANTHER" id="PTHR46829">
    <property type="entry name" value="STERILE ALPHA MOTIF DOMAIN-CONTAINING PROTEIN 15"/>
    <property type="match status" value="1"/>
</dbReference>
<accession>A0A1I8PW76</accession>